<dbReference type="EMBL" id="KE747834">
    <property type="protein sequence ID" value="RMZ72836.1"/>
    <property type="molecule type" value="Genomic_DNA"/>
</dbReference>
<protein>
    <submittedName>
        <fullName evidence="1">Uncharacterized protein</fullName>
    </submittedName>
</protein>
<organism evidence="1 2">
    <name type="scientific">Pyrenophora seminiperda CCB06</name>
    <dbReference type="NCBI Taxonomy" id="1302712"/>
    <lineage>
        <taxon>Eukaryota</taxon>
        <taxon>Fungi</taxon>
        <taxon>Dikarya</taxon>
        <taxon>Ascomycota</taxon>
        <taxon>Pezizomycotina</taxon>
        <taxon>Dothideomycetes</taxon>
        <taxon>Pleosporomycetidae</taxon>
        <taxon>Pleosporales</taxon>
        <taxon>Pleosporineae</taxon>
        <taxon>Pleosporaceae</taxon>
        <taxon>Pyrenophora</taxon>
    </lineage>
</organism>
<evidence type="ECO:0000313" key="1">
    <source>
        <dbReference type="EMBL" id="RMZ72836.1"/>
    </source>
</evidence>
<gene>
    <name evidence="1" type="ORF">GMOD_00009886</name>
</gene>
<evidence type="ECO:0000313" key="2">
    <source>
        <dbReference type="Proteomes" id="UP000265663"/>
    </source>
</evidence>
<dbReference type="AlphaFoldDB" id="A0A3M7ME74"/>
<sequence>MLCQCPLYRQTRTSQTCIPPLRSDGAPPPVMSSPPDCFPDSRYWRIVLCCASSACGPWLVPFSRASSGSPILTSFSKLFLKSSMYLSAIVSWT</sequence>
<proteinExistence type="predicted"/>
<keyword evidence="2" id="KW-1185">Reference proteome</keyword>
<dbReference type="Proteomes" id="UP000265663">
    <property type="component" value="Unassembled WGS sequence"/>
</dbReference>
<name>A0A3M7ME74_9PLEO</name>
<accession>A0A3M7ME74</accession>
<reference evidence="1 2" key="1">
    <citation type="journal article" date="2014" name="PLoS ONE">
        <title>De novo Genome Assembly of the Fungal Plant Pathogen Pyrenophora semeniperda.</title>
        <authorList>
            <person name="Soliai M.M."/>
            <person name="Meyer S.E."/>
            <person name="Udall J.A."/>
            <person name="Elzinga D.E."/>
            <person name="Hermansen R.A."/>
            <person name="Bodily P.M."/>
            <person name="Hart A.A."/>
            <person name="Coleman C.E."/>
        </authorList>
    </citation>
    <scope>NUCLEOTIDE SEQUENCE [LARGE SCALE GENOMIC DNA]</scope>
    <source>
        <strain evidence="1 2">CCB06</strain>
        <tissue evidence="1">Mycelium</tissue>
    </source>
</reference>